<feature type="domain" description="DUF5916" evidence="1">
    <location>
        <begin position="245"/>
        <end position="429"/>
    </location>
</feature>
<reference evidence="2 3" key="1">
    <citation type="submission" date="2021-12" db="EMBL/GenBank/DDBJ databases">
        <title>Discovery of the Pendulisporaceae a myxobacterial family with distinct sporulation behavior and unique specialized metabolism.</title>
        <authorList>
            <person name="Garcia R."/>
            <person name="Popoff A."/>
            <person name="Bader C.D."/>
            <person name="Loehr J."/>
            <person name="Walesch S."/>
            <person name="Walt C."/>
            <person name="Boldt J."/>
            <person name="Bunk B."/>
            <person name="Haeckl F.J.F.P.J."/>
            <person name="Gunesch A.P."/>
            <person name="Birkelbach J."/>
            <person name="Nuebel U."/>
            <person name="Pietschmann T."/>
            <person name="Bach T."/>
            <person name="Mueller R."/>
        </authorList>
    </citation>
    <scope>NUCLEOTIDE SEQUENCE [LARGE SCALE GENOMIC DNA]</scope>
    <source>
        <strain evidence="2 3">MSr11954</strain>
    </source>
</reference>
<feature type="domain" description="DUF5916" evidence="1">
    <location>
        <begin position="477"/>
        <end position="821"/>
    </location>
</feature>
<dbReference type="Proteomes" id="UP001370348">
    <property type="component" value="Chromosome"/>
</dbReference>
<dbReference type="SUPFAM" id="SSF49344">
    <property type="entry name" value="CBD9-like"/>
    <property type="match status" value="1"/>
</dbReference>
<gene>
    <name evidence="2" type="ORF">LZC94_06320</name>
</gene>
<dbReference type="RefSeq" id="WP_394826512.1">
    <property type="nucleotide sequence ID" value="NZ_CP089984.1"/>
</dbReference>
<dbReference type="Gene3D" id="2.60.40.1190">
    <property type="match status" value="1"/>
</dbReference>
<evidence type="ECO:0000313" key="2">
    <source>
        <dbReference type="EMBL" id="WXB16882.1"/>
    </source>
</evidence>
<dbReference type="CDD" id="cd09618">
    <property type="entry name" value="CBM9_like_2"/>
    <property type="match status" value="1"/>
</dbReference>
<dbReference type="EMBL" id="CP089984">
    <property type="protein sequence ID" value="WXB16882.1"/>
    <property type="molecule type" value="Genomic_DNA"/>
</dbReference>
<name>A0ABZ2M174_9BACT</name>
<dbReference type="InterPro" id="IPR045670">
    <property type="entry name" value="DUF5916"/>
</dbReference>
<dbReference type="Pfam" id="PF19313">
    <property type="entry name" value="DUF5916"/>
    <property type="match status" value="2"/>
</dbReference>
<evidence type="ECO:0000259" key="1">
    <source>
        <dbReference type="Pfam" id="PF19313"/>
    </source>
</evidence>
<evidence type="ECO:0000313" key="3">
    <source>
        <dbReference type="Proteomes" id="UP001370348"/>
    </source>
</evidence>
<sequence>MYFALASALVFADSIDARAAAPNLGAVRVTEAPVLDGRLDDDAWRAVPGTDAFTQKFPNERSPPRERTIVRVAYDDTALYVAVDCQQRDGRITARLARRDVQVEADWVSVALGTAGDGVTAFEFTVNAAGVQTDMLRYRDTETSLEWDENWEARTTISARGWQAEYRIPFKILRYAILPTQTWRFQVRRYTSERQETDEWAFIPRSGGGEVSRYGLLSGLRDLPRPSQIEARPFVLGRLVRQDAAVESDPSETTLSASAGADVKWHVTPRLTLDATIHPDFAQVEADQLTLNLTNYEVYYPEKRPFFLEGLDIFSLPYQLVYTRRIGHNPLSPFTPNLRTEAPFNEHVAGATTASSLLGAGKLVGKLDDHWSVGTLTALTGANHVDVASNGTRTRRLLTPTTLYNAFRLTRAMGENASVGATVTLTGRAEDAGSYPLAVPSSLPAPVAGTPPPARALGSIAQVLCPHGAIVVQGGRCFNDAVVAGLDWRWRSANGDYVTDGQIYGSMLQNGPPRMALDGTLVRSGDIGAGALFYFGKEGGTHWLWDGALAYSSRKLDINDMGFAQRSNQAMFDGGLEFRELSPWGPLLESHLRLEAYIRQNTDFLDIGRDFQLKTWGRFANFWNAFSSIHYLPARYDDREVGDGTALERAGAIEHEFTLGTNPTKRIVGSLATTTDFVFNGFAISAKANVKLRVLPQFDVELIPNITHTAGEPRWAADDAATGAHVYGRLSASSVGAIVRAAYTFTPRLDLVSYGQFFRSSGHYGDLSMSVLPPGGKVPLSSLVPFTGPDPEADWKEWAVNTNVVLRWEYKLGSTLYLVYSRTQSPGVAVNSGETSGRTPAVDLFMVKLTYWLG</sequence>
<protein>
    <submittedName>
        <fullName evidence="2">Carbohydrate binding family 9 domain-containing protein</fullName>
    </submittedName>
</protein>
<keyword evidence="3" id="KW-1185">Reference proteome</keyword>
<accession>A0ABZ2M174</accession>
<organism evidence="2 3">
    <name type="scientific">Pendulispora albinea</name>
    <dbReference type="NCBI Taxonomy" id="2741071"/>
    <lineage>
        <taxon>Bacteria</taxon>
        <taxon>Pseudomonadati</taxon>
        <taxon>Myxococcota</taxon>
        <taxon>Myxococcia</taxon>
        <taxon>Myxococcales</taxon>
        <taxon>Sorangiineae</taxon>
        <taxon>Pendulisporaceae</taxon>
        <taxon>Pendulispora</taxon>
    </lineage>
</organism>
<proteinExistence type="predicted"/>